<dbReference type="Proteomes" id="UP000190837">
    <property type="component" value="Unassembled WGS sequence"/>
</dbReference>
<evidence type="ECO:0000313" key="2">
    <source>
        <dbReference type="EMBL" id="SAM71261.1"/>
    </source>
</evidence>
<organism evidence="2 3">
    <name type="scientific">Cardiobacterium hominis</name>
    <dbReference type="NCBI Taxonomy" id="2718"/>
    <lineage>
        <taxon>Bacteria</taxon>
        <taxon>Pseudomonadati</taxon>
        <taxon>Pseudomonadota</taxon>
        <taxon>Gammaproteobacteria</taxon>
        <taxon>Cardiobacteriales</taxon>
        <taxon>Cardiobacteriaceae</taxon>
        <taxon>Cardiobacterium</taxon>
    </lineage>
</organism>
<evidence type="ECO:0000256" key="1">
    <source>
        <dbReference type="SAM" id="Phobius"/>
    </source>
</evidence>
<feature type="transmembrane region" description="Helical" evidence="1">
    <location>
        <begin position="29"/>
        <end position="46"/>
    </location>
</feature>
<keyword evidence="1" id="KW-0472">Membrane</keyword>
<accession>A0A1C3H6T5</accession>
<keyword evidence="1" id="KW-1133">Transmembrane helix</keyword>
<dbReference type="AlphaFoldDB" id="A0A1C3H6T5"/>
<sequence length="47" mass="5548">MQGKKFTSIIHPCISQTGKEVNHGGKEKIIWRVVAWLYFWAFTFYSL</sequence>
<evidence type="ECO:0000313" key="3">
    <source>
        <dbReference type="Proteomes" id="UP000190837"/>
    </source>
</evidence>
<name>A0A1C3H6T5_9GAMM</name>
<proteinExistence type="predicted"/>
<reference evidence="3" key="1">
    <citation type="submission" date="2016-04" db="EMBL/GenBank/DDBJ databases">
        <authorList>
            <person name="Tagini F."/>
        </authorList>
    </citation>
    <scope>NUCLEOTIDE SEQUENCE [LARGE SCALE GENOMIC DNA]</scope>
    <source>
        <strain evidence="3">CHUV0807</strain>
    </source>
</reference>
<keyword evidence="1" id="KW-0812">Transmembrane</keyword>
<protein>
    <submittedName>
        <fullName evidence="2">Uncharacterized protein</fullName>
    </submittedName>
</protein>
<dbReference type="EMBL" id="FKLO01000077">
    <property type="protein sequence ID" value="SAM71261.1"/>
    <property type="molecule type" value="Genomic_DNA"/>
</dbReference>
<gene>
    <name evidence="2" type="ORF">CHUV0807_2303</name>
</gene>